<dbReference type="GO" id="GO:0003677">
    <property type="term" value="F:DNA binding"/>
    <property type="evidence" value="ECO:0007669"/>
    <property type="project" value="UniProtKB-UniRule"/>
</dbReference>
<evidence type="ECO:0000313" key="5">
    <source>
        <dbReference type="EMBL" id="KGX93860.1"/>
    </source>
</evidence>
<dbReference type="eggNOG" id="COG1309">
    <property type="taxonomic scope" value="Bacteria"/>
</dbReference>
<dbReference type="PROSITE" id="PS50977">
    <property type="entry name" value="HTH_TETR_2"/>
    <property type="match status" value="1"/>
</dbReference>
<dbReference type="InterPro" id="IPR050624">
    <property type="entry name" value="HTH-type_Tx_Regulator"/>
</dbReference>
<dbReference type="InterPro" id="IPR009057">
    <property type="entry name" value="Homeodomain-like_sf"/>
</dbReference>
<evidence type="ECO:0000256" key="1">
    <source>
        <dbReference type="ARBA" id="ARBA00022491"/>
    </source>
</evidence>
<evidence type="ECO:0000259" key="4">
    <source>
        <dbReference type="PROSITE" id="PS50977"/>
    </source>
</evidence>
<dbReference type="SUPFAM" id="SSF48498">
    <property type="entry name" value="Tetracyclin repressor-like, C-terminal domain"/>
    <property type="match status" value="1"/>
</dbReference>
<dbReference type="AlphaFoldDB" id="A0A0A5GRS0"/>
<gene>
    <name evidence="5" type="ORF">N781_01300</name>
</gene>
<dbReference type="OrthoDB" id="1669699at2"/>
<evidence type="ECO:0000256" key="3">
    <source>
        <dbReference type="PROSITE-ProRule" id="PRU00335"/>
    </source>
</evidence>
<dbReference type="Gene3D" id="1.10.357.10">
    <property type="entry name" value="Tetracycline Repressor, domain 2"/>
    <property type="match status" value="1"/>
</dbReference>
<dbReference type="EMBL" id="AVPE01000001">
    <property type="protein sequence ID" value="KGX93860.1"/>
    <property type="molecule type" value="Genomic_DNA"/>
</dbReference>
<keyword evidence="1" id="KW-0678">Repressor</keyword>
<dbReference type="Pfam" id="PF00440">
    <property type="entry name" value="TetR_N"/>
    <property type="match status" value="1"/>
</dbReference>
<dbReference type="PRINTS" id="PR00455">
    <property type="entry name" value="HTHTETR"/>
</dbReference>
<sequence>MTRPRHVPSSIKDEQLVTIRRNQMIKAAVKLFKEKGFHKTTTREVAKEAGFSIGTLYEYIRKKEDILFLVCDYIYERVMERLHVMIDTESGSQEELVRGVTSYFQLMDDMQDEVVIMYQEVKSLSRQAQEYVLQKEGAMIALFEQLLEKCTTGLRKEEIHLLANNITVQGQMWGFRRWMLQKTFTIDSYAKLQTQYLLQGANLFHEGGQSSGTVRI</sequence>
<accession>A0A0A5GRS0</accession>
<dbReference type="STRING" id="1385510.GCA_000425205_00218"/>
<dbReference type="Gene3D" id="1.10.10.60">
    <property type="entry name" value="Homeodomain-like"/>
    <property type="match status" value="1"/>
</dbReference>
<dbReference type="InterPro" id="IPR001647">
    <property type="entry name" value="HTH_TetR"/>
</dbReference>
<feature type="DNA-binding region" description="H-T-H motif" evidence="3">
    <location>
        <begin position="41"/>
        <end position="60"/>
    </location>
</feature>
<evidence type="ECO:0000256" key="2">
    <source>
        <dbReference type="ARBA" id="ARBA00023125"/>
    </source>
</evidence>
<name>A0A0A5GRS0_9BACI</name>
<dbReference type="Proteomes" id="UP000030528">
    <property type="component" value="Unassembled WGS sequence"/>
</dbReference>
<dbReference type="SUPFAM" id="SSF46689">
    <property type="entry name" value="Homeodomain-like"/>
    <property type="match status" value="1"/>
</dbReference>
<feature type="domain" description="HTH tetR-type" evidence="4">
    <location>
        <begin position="18"/>
        <end position="78"/>
    </location>
</feature>
<proteinExistence type="predicted"/>
<keyword evidence="2 3" id="KW-0238">DNA-binding</keyword>
<dbReference type="PANTHER" id="PTHR43479:SF11">
    <property type="entry name" value="ACREF_ENVCD OPERON REPRESSOR-RELATED"/>
    <property type="match status" value="1"/>
</dbReference>
<reference evidence="5 6" key="1">
    <citation type="submission" date="2013-08" db="EMBL/GenBank/DDBJ databases">
        <authorList>
            <person name="Huang J."/>
            <person name="Wang G."/>
        </authorList>
    </citation>
    <scope>NUCLEOTIDE SEQUENCE [LARGE SCALE GENOMIC DNA]</scope>
    <source>
        <strain evidence="5 6">JSM 076056</strain>
    </source>
</reference>
<dbReference type="PANTHER" id="PTHR43479">
    <property type="entry name" value="ACREF/ENVCD OPERON REPRESSOR-RELATED"/>
    <property type="match status" value="1"/>
</dbReference>
<organism evidence="5 6">
    <name type="scientific">Pontibacillus halophilus JSM 076056 = DSM 19796</name>
    <dbReference type="NCBI Taxonomy" id="1385510"/>
    <lineage>
        <taxon>Bacteria</taxon>
        <taxon>Bacillati</taxon>
        <taxon>Bacillota</taxon>
        <taxon>Bacilli</taxon>
        <taxon>Bacillales</taxon>
        <taxon>Bacillaceae</taxon>
        <taxon>Pontibacillus</taxon>
    </lineage>
</organism>
<protein>
    <submittedName>
        <fullName evidence="5">TetR family transcriptional regulator</fullName>
    </submittedName>
</protein>
<keyword evidence="6" id="KW-1185">Reference proteome</keyword>
<dbReference type="RefSeq" id="WP_026799039.1">
    <property type="nucleotide sequence ID" value="NZ_AULI01000001.1"/>
</dbReference>
<comment type="caution">
    <text evidence="5">The sequence shown here is derived from an EMBL/GenBank/DDBJ whole genome shotgun (WGS) entry which is preliminary data.</text>
</comment>
<dbReference type="InterPro" id="IPR036271">
    <property type="entry name" value="Tet_transcr_reg_TetR-rel_C_sf"/>
</dbReference>
<evidence type="ECO:0000313" key="6">
    <source>
        <dbReference type="Proteomes" id="UP000030528"/>
    </source>
</evidence>